<evidence type="ECO:0008006" key="6">
    <source>
        <dbReference type="Google" id="ProtNLM"/>
    </source>
</evidence>
<protein>
    <recommendedName>
        <fullName evidence="6">DUF485 domain-containing protein</fullName>
    </recommendedName>
</protein>
<dbReference type="EMBL" id="JAVFJF020000041">
    <property type="protein sequence ID" value="MEJ8676288.1"/>
    <property type="molecule type" value="Genomic_DNA"/>
</dbReference>
<reference evidence="2 5" key="2">
    <citation type="submission" date="2023-12" db="EMBL/GenBank/DDBJ databases">
        <title>Evaluation and characterization of a potential secondary metabolite violacein from indigenous Chromobacterium amazonense SAM215.</title>
        <authorList>
            <person name="Tarafdar M.R."/>
            <person name="Abedin S.M."/>
            <person name="Atiqua A."/>
            <person name="Saha A."/>
            <person name="Khan S.N."/>
        </authorList>
    </citation>
    <scope>NUCLEOTIDE SEQUENCE [LARGE SCALE GENOMIC DNA]</scope>
    <source>
        <strain evidence="2 5">SAM215</strain>
    </source>
</reference>
<gene>
    <name evidence="3" type="ORF">BUE93_03740</name>
    <name evidence="2" type="ORF">QCL97_016265</name>
</gene>
<dbReference type="Proteomes" id="UP001224516">
    <property type="component" value="Unassembled WGS sequence"/>
</dbReference>
<evidence type="ECO:0000313" key="2">
    <source>
        <dbReference type="EMBL" id="MEJ8676288.1"/>
    </source>
</evidence>
<evidence type="ECO:0000313" key="4">
    <source>
        <dbReference type="Proteomes" id="UP000239469"/>
    </source>
</evidence>
<proteinExistence type="predicted"/>
<keyword evidence="1" id="KW-0472">Membrane</keyword>
<keyword evidence="1" id="KW-1133">Transmembrane helix</keyword>
<organism evidence="3 4">
    <name type="scientific">Chromobacterium amazonense</name>
    <dbReference type="NCBI Taxonomy" id="1382803"/>
    <lineage>
        <taxon>Bacteria</taxon>
        <taxon>Pseudomonadati</taxon>
        <taxon>Pseudomonadota</taxon>
        <taxon>Betaproteobacteria</taxon>
        <taxon>Neisseriales</taxon>
        <taxon>Chromobacteriaceae</taxon>
        <taxon>Chromobacterium</taxon>
    </lineage>
</organism>
<dbReference type="EMBL" id="MTBD01000006">
    <property type="protein sequence ID" value="PRP72012.1"/>
    <property type="molecule type" value="Genomic_DNA"/>
</dbReference>
<evidence type="ECO:0000313" key="5">
    <source>
        <dbReference type="Proteomes" id="UP001224516"/>
    </source>
</evidence>
<sequence>MKLLLVCLAAAVCLGYYLILALRPHWLAISLAGVPASIALALAAMLLFCLIATLYGYLRREDGA</sequence>
<reference evidence="3 4" key="1">
    <citation type="submission" date="2017-01" db="EMBL/GenBank/DDBJ databases">
        <title>New insights into the genetic diversity of Chromobacterium isolated from tropical freshwater lake.</title>
        <authorList>
            <person name="Santos A.B."/>
            <person name="Nascimento A.M."/>
            <person name="Da Silva P.C."/>
        </authorList>
    </citation>
    <scope>NUCLEOTIDE SEQUENCE [LARGE SCALE GENOMIC DNA]</scope>
    <source>
        <strain evidence="3 4">56AF</strain>
    </source>
</reference>
<evidence type="ECO:0000313" key="3">
    <source>
        <dbReference type="EMBL" id="PRP72012.1"/>
    </source>
</evidence>
<name>A0A1S1X9I7_9NEIS</name>
<dbReference type="Proteomes" id="UP000239469">
    <property type="component" value="Unassembled WGS sequence"/>
</dbReference>
<keyword evidence="5" id="KW-1185">Reference proteome</keyword>
<keyword evidence="1" id="KW-0812">Transmembrane</keyword>
<comment type="caution">
    <text evidence="3">The sequence shown here is derived from an EMBL/GenBank/DDBJ whole genome shotgun (WGS) entry which is preliminary data.</text>
</comment>
<accession>A0A1S1X9I7</accession>
<dbReference type="RefSeq" id="WP_071109967.1">
    <property type="nucleotide sequence ID" value="NZ_CAWMOE010000027.1"/>
</dbReference>
<feature type="transmembrane region" description="Helical" evidence="1">
    <location>
        <begin position="37"/>
        <end position="58"/>
    </location>
</feature>
<evidence type="ECO:0000256" key="1">
    <source>
        <dbReference type="SAM" id="Phobius"/>
    </source>
</evidence>
<dbReference type="AlphaFoldDB" id="A0A1S1X9I7"/>